<gene>
    <name evidence="3" type="ORF">C7410_105131</name>
    <name evidence="2" type="ORF">FHX59_001249</name>
</gene>
<accession>A0A2U1AMA1</accession>
<feature type="chain" id="PRO_5030057939" description="DUF4148 domain-containing protein" evidence="1">
    <location>
        <begin position="23"/>
        <end position="94"/>
    </location>
</feature>
<evidence type="ECO:0000256" key="1">
    <source>
        <dbReference type="SAM" id="SignalP"/>
    </source>
</evidence>
<proteinExistence type="predicted"/>
<dbReference type="Proteomes" id="UP000247772">
    <property type="component" value="Unassembled WGS sequence"/>
</dbReference>
<name>A0A2U1AMA1_9BURK</name>
<evidence type="ECO:0000313" key="3">
    <source>
        <dbReference type="EMBL" id="PYE24906.1"/>
    </source>
</evidence>
<protein>
    <recommendedName>
        <fullName evidence="6">DUF4148 domain-containing protein</fullName>
    </recommendedName>
</protein>
<keyword evidence="5" id="KW-1185">Reference proteome</keyword>
<dbReference type="EMBL" id="JACHVZ010000003">
    <property type="protein sequence ID" value="MBB2926840.1"/>
    <property type="molecule type" value="Genomic_DNA"/>
</dbReference>
<reference evidence="3 4" key="1">
    <citation type="submission" date="2018-06" db="EMBL/GenBank/DDBJ databases">
        <title>Genomic Encyclopedia of Type Strains, Phase IV (KMG-V): Genome sequencing to study the core and pangenomes of soil and plant-associated prokaryotes.</title>
        <authorList>
            <person name="Whitman W."/>
        </authorList>
    </citation>
    <scope>NUCLEOTIDE SEQUENCE [LARGE SCALE GENOMIC DNA]</scope>
    <source>
        <strain evidence="3 4">SRCL-318</strain>
        <strain evidence="2 5">SRMrh-85</strain>
    </source>
</reference>
<sequence>MKTGIYSTALVAALILPAAAFAQTGNAYAQPDLTGGSAAHRQLPADVHAAEARVATRSGADDATLWGVGGVPGGMSQSGMSAHSHSRAVLYLHH</sequence>
<keyword evidence="1" id="KW-0732">Signal</keyword>
<dbReference type="EMBL" id="QJSQ01000005">
    <property type="protein sequence ID" value="PYE24906.1"/>
    <property type="molecule type" value="Genomic_DNA"/>
</dbReference>
<organism evidence="3 4">
    <name type="scientific">Paraburkholderia silvatlantica</name>
    <dbReference type="NCBI Taxonomy" id="321895"/>
    <lineage>
        <taxon>Bacteria</taxon>
        <taxon>Pseudomonadati</taxon>
        <taxon>Pseudomonadota</taxon>
        <taxon>Betaproteobacteria</taxon>
        <taxon>Burkholderiales</taxon>
        <taxon>Burkholderiaceae</taxon>
        <taxon>Paraburkholderia</taxon>
    </lineage>
</organism>
<evidence type="ECO:0000313" key="2">
    <source>
        <dbReference type="EMBL" id="MBB2926840.1"/>
    </source>
</evidence>
<evidence type="ECO:0000313" key="4">
    <source>
        <dbReference type="Proteomes" id="UP000247772"/>
    </source>
</evidence>
<comment type="caution">
    <text evidence="3">The sequence shown here is derived from an EMBL/GenBank/DDBJ whole genome shotgun (WGS) entry which is preliminary data.</text>
</comment>
<evidence type="ECO:0008006" key="6">
    <source>
        <dbReference type="Google" id="ProtNLM"/>
    </source>
</evidence>
<feature type="signal peptide" evidence="1">
    <location>
        <begin position="1"/>
        <end position="22"/>
    </location>
</feature>
<dbReference type="AlphaFoldDB" id="A0A2U1AMA1"/>
<dbReference type="Proteomes" id="UP000533533">
    <property type="component" value="Unassembled WGS sequence"/>
</dbReference>
<dbReference type="RefSeq" id="WP_110382668.1">
    <property type="nucleotide sequence ID" value="NZ_JACHVZ010000003.1"/>
</dbReference>
<evidence type="ECO:0000313" key="5">
    <source>
        <dbReference type="Proteomes" id="UP000533533"/>
    </source>
</evidence>
<dbReference type="OrthoDB" id="9102322at2"/>